<dbReference type="PANTHER" id="PTHR34218:SF4">
    <property type="entry name" value="ACYL-HOMOSERINE LACTONE ACYLASE QUIP"/>
    <property type="match status" value="1"/>
</dbReference>
<dbReference type="Gene3D" id="3.60.20.10">
    <property type="entry name" value="Glutamine Phosphoribosylpyrophosphate, subunit 1, domain 1"/>
    <property type="match status" value="1"/>
</dbReference>
<dbReference type="SUPFAM" id="SSF56235">
    <property type="entry name" value="N-terminal nucleophile aminohydrolases (Ntn hydrolases)"/>
    <property type="match status" value="1"/>
</dbReference>
<dbReference type="Pfam" id="PF01804">
    <property type="entry name" value="Penicil_amidase"/>
    <property type="match status" value="1"/>
</dbReference>
<dbReference type="EMBL" id="CP017147">
    <property type="protein sequence ID" value="AOO79418.1"/>
    <property type="molecule type" value="Genomic_DNA"/>
</dbReference>
<dbReference type="OrthoDB" id="9760084at2"/>
<gene>
    <name evidence="3" type="ORF">BHK69_01945</name>
</gene>
<dbReference type="Gene3D" id="1.10.439.10">
    <property type="entry name" value="Penicillin Amidohydrolase, domain 1"/>
    <property type="match status" value="1"/>
</dbReference>
<dbReference type="InterPro" id="IPR029055">
    <property type="entry name" value="Ntn_hydrolases_N"/>
</dbReference>
<dbReference type="GO" id="GO:0016811">
    <property type="term" value="F:hydrolase activity, acting on carbon-nitrogen (but not peptide) bonds, in linear amides"/>
    <property type="evidence" value="ECO:0007669"/>
    <property type="project" value="InterPro"/>
</dbReference>
<protein>
    <recommendedName>
        <fullName evidence="5">Penicillin amidase</fullName>
    </recommendedName>
</protein>
<dbReference type="PANTHER" id="PTHR34218">
    <property type="entry name" value="PEPTIDASE S45 PENICILLIN AMIDASE"/>
    <property type="match status" value="1"/>
</dbReference>
<dbReference type="KEGG" id="bvv:BHK69_01945"/>
<dbReference type="GO" id="GO:0017000">
    <property type="term" value="P:antibiotic biosynthetic process"/>
    <property type="evidence" value="ECO:0007669"/>
    <property type="project" value="InterPro"/>
</dbReference>
<sequence>MTTDADRDALEAALPPLSGSLSLPGLEASVSVRRDAWGIPHIKAVGEADAYRALGFVHAQDRLFQMELTRRKALGRAAEWLGAEAAEADILVRRLGLEQACRRDYEALAGEAKDMLKAYASGVNAFLESGAAHPCEYALLGATPEPWEPWHSIAVMRRLGLLMGSIWFKLWRMLALPVVGAQNALKLRYDDGGRDLLCIPPGAQADRFEADLAALAPFVDHLLKAMGGDASDAAGGGSNNWAVGPGRTATGRPILAGDPHASSRSPACMRSTISPAIAST</sequence>
<feature type="region of interest" description="Disordered" evidence="2">
    <location>
        <begin position="256"/>
        <end position="280"/>
    </location>
</feature>
<reference evidence="3 4" key="1">
    <citation type="journal article" date="2015" name="Antonie Van Leeuwenhoek">
        <title>Bosea vaviloviae sp. nov., a new species of slow-growing rhizobia isolated from nodules of the relict species Vavilovia formosa (Stev.) Fed.</title>
        <authorList>
            <person name="Safronova V.I."/>
            <person name="Kuznetsova I.G."/>
            <person name="Sazanova A.L."/>
            <person name="Kimeklis A.K."/>
            <person name="Belimov A.A."/>
            <person name="Andronov E.E."/>
            <person name="Pinaev A.G."/>
            <person name="Chizhevskaya E.P."/>
            <person name="Pukhaev A.R."/>
            <person name="Popov K.P."/>
            <person name="Willems A."/>
            <person name="Tikhonovich I.A."/>
        </authorList>
    </citation>
    <scope>NUCLEOTIDE SEQUENCE [LARGE SCALE GENOMIC DNA]</scope>
    <source>
        <strain evidence="3 4">Vaf18</strain>
    </source>
</reference>
<dbReference type="STRING" id="1526658.BHK69_01945"/>
<organism evidence="3 4">
    <name type="scientific">Bosea vaviloviae</name>
    <dbReference type="NCBI Taxonomy" id="1526658"/>
    <lineage>
        <taxon>Bacteria</taxon>
        <taxon>Pseudomonadati</taxon>
        <taxon>Pseudomonadota</taxon>
        <taxon>Alphaproteobacteria</taxon>
        <taxon>Hyphomicrobiales</taxon>
        <taxon>Boseaceae</taxon>
        <taxon>Bosea</taxon>
    </lineage>
</organism>
<comment type="similarity">
    <text evidence="1">Belongs to the peptidase S45 family.</text>
</comment>
<dbReference type="InterPro" id="IPR023343">
    <property type="entry name" value="Penicillin_amidase_dom1"/>
</dbReference>
<keyword evidence="4" id="KW-1185">Reference proteome</keyword>
<evidence type="ECO:0000256" key="1">
    <source>
        <dbReference type="ARBA" id="ARBA00006586"/>
    </source>
</evidence>
<dbReference type="AlphaFoldDB" id="A0A1D7TWD7"/>
<evidence type="ECO:0008006" key="5">
    <source>
        <dbReference type="Google" id="ProtNLM"/>
    </source>
</evidence>
<accession>A0A1D7TWD7</accession>
<evidence type="ECO:0000313" key="3">
    <source>
        <dbReference type="EMBL" id="AOO79418.1"/>
    </source>
</evidence>
<dbReference type="InterPro" id="IPR002692">
    <property type="entry name" value="S45"/>
</dbReference>
<feature type="compositionally biased region" description="Polar residues" evidence="2">
    <location>
        <begin position="271"/>
        <end position="280"/>
    </location>
</feature>
<name>A0A1D7TWD7_9HYPH</name>
<evidence type="ECO:0000256" key="2">
    <source>
        <dbReference type="SAM" id="MobiDB-lite"/>
    </source>
</evidence>
<dbReference type="Gene3D" id="1.10.10.2580">
    <property type="entry name" value="Penicillin Acylase III, Chain A, Domain 2"/>
    <property type="match status" value="1"/>
</dbReference>
<dbReference type="Proteomes" id="UP000094969">
    <property type="component" value="Chromosome"/>
</dbReference>
<proteinExistence type="inferred from homology"/>
<evidence type="ECO:0000313" key="4">
    <source>
        <dbReference type="Proteomes" id="UP000094969"/>
    </source>
</evidence>